<dbReference type="PANTHER" id="PTHR31672">
    <property type="entry name" value="BNACNNG10540D PROTEIN"/>
    <property type="match status" value="1"/>
</dbReference>
<dbReference type="Proteomes" id="UP000694005">
    <property type="component" value="Chromosome A03"/>
</dbReference>
<dbReference type="InterPro" id="IPR036047">
    <property type="entry name" value="F-box-like_dom_sf"/>
</dbReference>
<gene>
    <name evidence="4" type="ORF">BRAA03T12633Z</name>
    <name evidence="3" type="ORF">BRAPAZ1V2_A03P34690.2</name>
</gene>
<evidence type="ECO:0000313" key="3">
    <source>
        <dbReference type="EMBL" id="CAG7882126.1"/>
    </source>
</evidence>
<feature type="domain" description="F-box" evidence="2">
    <location>
        <begin position="25"/>
        <end position="65"/>
    </location>
</feature>
<evidence type="ECO:0000313" key="4">
    <source>
        <dbReference type="EMBL" id="VDC81415.1"/>
    </source>
</evidence>
<dbReference type="Gramene" id="A03p34690.2_BraZ1">
    <property type="protein sequence ID" value="A03p34690.2_BraZ1.CDS.1"/>
    <property type="gene ID" value="A03g34690.2_BraZ1"/>
</dbReference>
<dbReference type="Pfam" id="PF00646">
    <property type="entry name" value="F-box"/>
    <property type="match status" value="1"/>
</dbReference>
<dbReference type="EMBL" id="LS974619">
    <property type="protein sequence ID" value="CAG7882126.1"/>
    <property type="molecule type" value="Genomic_DNA"/>
</dbReference>
<dbReference type="SMART" id="SM00256">
    <property type="entry name" value="FBOX"/>
    <property type="match status" value="1"/>
</dbReference>
<protein>
    <recommendedName>
        <fullName evidence="2">F-box domain-containing protein</fullName>
    </recommendedName>
</protein>
<feature type="region of interest" description="Disordered" evidence="1">
    <location>
        <begin position="1"/>
        <end position="21"/>
    </location>
</feature>
<dbReference type="EMBL" id="LR031572">
    <property type="protein sequence ID" value="VDC81415.1"/>
    <property type="molecule type" value="Genomic_DNA"/>
</dbReference>
<accession>A0A3P5ZXB2</accession>
<dbReference type="InterPro" id="IPR001810">
    <property type="entry name" value="F-box_dom"/>
</dbReference>
<dbReference type="SUPFAM" id="SSF81383">
    <property type="entry name" value="F-box domain"/>
    <property type="match status" value="1"/>
</dbReference>
<dbReference type="InterPro" id="IPR050796">
    <property type="entry name" value="SCF_F-box_component"/>
</dbReference>
<dbReference type="Gene3D" id="1.20.1280.50">
    <property type="match status" value="1"/>
</dbReference>
<reference evidence="4" key="1">
    <citation type="submission" date="2018-11" db="EMBL/GenBank/DDBJ databases">
        <authorList>
            <consortium name="Genoscope - CEA"/>
            <person name="William W."/>
        </authorList>
    </citation>
    <scope>NUCLEOTIDE SEQUENCE</scope>
</reference>
<organism evidence="4">
    <name type="scientific">Brassica campestris</name>
    <name type="common">Field mustard</name>
    <dbReference type="NCBI Taxonomy" id="3711"/>
    <lineage>
        <taxon>Eukaryota</taxon>
        <taxon>Viridiplantae</taxon>
        <taxon>Streptophyta</taxon>
        <taxon>Embryophyta</taxon>
        <taxon>Tracheophyta</taxon>
        <taxon>Spermatophyta</taxon>
        <taxon>Magnoliopsida</taxon>
        <taxon>eudicotyledons</taxon>
        <taxon>Gunneridae</taxon>
        <taxon>Pentapetalae</taxon>
        <taxon>rosids</taxon>
        <taxon>malvids</taxon>
        <taxon>Brassicales</taxon>
        <taxon>Brassicaceae</taxon>
        <taxon>Brassiceae</taxon>
        <taxon>Brassica</taxon>
    </lineage>
</organism>
<sequence>MAVTKREKRRREESKEEASSESLELPPEIIREILLRLPAKSIGRFRCVSKLFCSLSLDQGFAKSHLDLTIHRKLIISGHNLYTLDFDGIGDGGLEGIVDLVAVELNYPLKEVPSKFDEWIHRIIREDAVVGNELIDLNTELYLSKCVQFIGYSNGLVCASNSWIWLRRSHQ</sequence>
<dbReference type="PANTHER" id="PTHR31672:SF13">
    <property type="entry name" value="F-BOX PROTEIN CPR30-LIKE"/>
    <property type="match status" value="1"/>
</dbReference>
<dbReference type="AlphaFoldDB" id="A0A3P5ZXB2"/>
<evidence type="ECO:0000259" key="2">
    <source>
        <dbReference type="SMART" id="SM00256"/>
    </source>
</evidence>
<proteinExistence type="predicted"/>
<evidence type="ECO:0000256" key="1">
    <source>
        <dbReference type="SAM" id="MobiDB-lite"/>
    </source>
</evidence>
<name>A0A3P5ZXB2_BRACM</name>